<gene>
    <name evidence="2" type="ORF">FKG94_25940</name>
</gene>
<proteinExistence type="predicted"/>
<keyword evidence="3" id="KW-1185">Reference proteome</keyword>
<reference evidence="2 3" key="1">
    <citation type="submission" date="2019-06" db="EMBL/GenBank/DDBJ databases">
        <title>Whole genome sequence for Cellvibrionaceae sp. R142.</title>
        <authorList>
            <person name="Wang G."/>
        </authorList>
    </citation>
    <scope>NUCLEOTIDE SEQUENCE [LARGE SCALE GENOMIC DNA]</scope>
    <source>
        <strain evidence="2 3">R142</strain>
    </source>
</reference>
<evidence type="ECO:0000256" key="1">
    <source>
        <dbReference type="SAM" id="SignalP"/>
    </source>
</evidence>
<feature type="signal peptide" evidence="1">
    <location>
        <begin position="1"/>
        <end position="25"/>
    </location>
</feature>
<feature type="chain" id="PRO_5021881578" description="Lipoprotein" evidence="1">
    <location>
        <begin position="26"/>
        <end position="156"/>
    </location>
</feature>
<evidence type="ECO:0000313" key="2">
    <source>
        <dbReference type="EMBL" id="TQV67238.1"/>
    </source>
</evidence>
<evidence type="ECO:0000313" key="3">
    <source>
        <dbReference type="Proteomes" id="UP000319732"/>
    </source>
</evidence>
<protein>
    <recommendedName>
        <fullName evidence="4">Lipoprotein</fullName>
    </recommendedName>
</protein>
<dbReference type="Proteomes" id="UP000319732">
    <property type="component" value="Unassembled WGS sequence"/>
</dbReference>
<evidence type="ECO:0008006" key="4">
    <source>
        <dbReference type="Google" id="ProtNLM"/>
    </source>
</evidence>
<organism evidence="2 3">
    <name type="scientific">Exilibacterium tricleocarpae</name>
    <dbReference type="NCBI Taxonomy" id="2591008"/>
    <lineage>
        <taxon>Bacteria</taxon>
        <taxon>Pseudomonadati</taxon>
        <taxon>Pseudomonadota</taxon>
        <taxon>Gammaproteobacteria</taxon>
        <taxon>Cellvibrionales</taxon>
        <taxon>Cellvibrionaceae</taxon>
        <taxon>Exilibacterium</taxon>
    </lineage>
</organism>
<dbReference type="PROSITE" id="PS51257">
    <property type="entry name" value="PROKAR_LIPOPROTEIN"/>
    <property type="match status" value="1"/>
</dbReference>
<dbReference type="AlphaFoldDB" id="A0A545SQJ1"/>
<keyword evidence="1" id="KW-0732">Signal</keyword>
<accession>A0A545SQJ1</accession>
<name>A0A545SQJ1_9GAMM</name>
<sequence length="156" mass="17690">MRPLVMKWKLGCFVLCLFFLVSSCSKPVADKNLLLIPVISTETVGHKEARETLDEILANGNQQNDSALIILSELFTHQNAKSAIISVNKITDDDLDSYGAIIISDHIPDDDLVSGYRYDLTLKKHYQQGWKISELRQSWRCWPGRGHREFSIGPCK</sequence>
<comment type="caution">
    <text evidence="2">The sequence shown here is derived from an EMBL/GenBank/DDBJ whole genome shotgun (WGS) entry which is preliminary data.</text>
</comment>
<dbReference type="EMBL" id="VHSG01000036">
    <property type="protein sequence ID" value="TQV67238.1"/>
    <property type="molecule type" value="Genomic_DNA"/>
</dbReference>